<proteinExistence type="predicted"/>
<comment type="caution">
    <text evidence="1">The sequence shown here is derived from an EMBL/GenBank/DDBJ whole genome shotgun (WGS) entry which is preliminary data.</text>
</comment>
<dbReference type="Gene3D" id="3.40.190.170">
    <property type="entry name" value="Bacterial extracellular solute-binding protein, family 7"/>
    <property type="match status" value="1"/>
</dbReference>
<protein>
    <submittedName>
        <fullName evidence="1">Uncharacterized protein</fullName>
    </submittedName>
</protein>
<reference evidence="1" key="1">
    <citation type="submission" date="2019-08" db="EMBL/GenBank/DDBJ databases">
        <authorList>
            <person name="Kucharzyk K."/>
            <person name="Murdoch R.W."/>
            <person name="Higgins S."/>
            <person name="Loffler F."/>
        </authorList>
    </citation>
    <scope>NUCLEOTIDE SEQUENCE</scope>
</reference>
<name>A0A645JDK1_9ZZZZ</name>
<accession>A0A645JDK1</accession>
<dbReference type="AlphaFoldDB" id="A0A645JDK1"/>
<gene>
    <name evidence="1" type="ORF">SDC9_206189</name>
</gene>
<evidence type="ECO:0000313" key="1">
    <source>
        <dbReference type="EMBL" id="MPN58484.1"/>
    </source>
</evidence>
<dbReference type="EMBL" id="VSSQ01131220">
    <property type="protein sequence ID" value="MPN58484.1"/>
    <property type="molecule type" value="Genomic_DNA"/>
</dbReference>
<organism evidence="1">
    <name type="scientific">bioreactor metagenome</name>
    <dbReference type="NCBI Taxonomy" id="1076179"/>
    <lineage>
        <taxon>unclassified sequences</taxon>
        <taxon>metagenomes</taxon>
        <taxon>ecological metagenomes</taxon>
    </lineage>
</organism>
<sequence length="56" mass="6254">MNYGGVTVTKLTDEERAQFVSKMDGVWKTCESTMGTERWNQLQDSVKAAEAKLGLN</sequence>
<dbReference type="InterPro" id="IPR038404">
    <property type="entry name" value="TRAP_DctP_sf"/>
</dbReference>